<dbReference type="Proteomes" id="UP001163293">
    <property type="component" value="Chromosome"/>
</dbReference>
<keyword evidence="1" id="KW-0472">Membrane</keyword>
<feature type="transmembrane region" description="Helical" evidence="1">
    <location>
        <begin position="49"/>
        <end position="68"/>
    </location>
</feature>
<dbReference type="RefSeq" id="WP_139126764.1">
    <property type="nucleotide sequence ID" value="NZ_CP043010.1"/>
</dbReference>
<keyword evidence="3" id="KW-1185">Reference proteome</keyword>
<accession>A0AAX3EDR4</accession>
<reference evidence="2" key="1">
    <citation type="submission" date="2022-07" db="EMBL/GenBank/DDBJ databases">
        <authorList>
            <person name="Wu T."/>
        </authorList>
    </citation>
    <scope>NUCLEOTIDE SEQUENCE</scope>
    <source>
        <strain evidence="2">SD-1</strain>
    </source>
</reference>
<keyword evidence="1" id="KW-1133">Transmembrane helix</keyword>
<protein>
    <submittedName>
        <fullName evidence="2">Uncharacterized protein</fullName>
    </submittedName>
</protein>
<feature type="transmembrane region" description="Helical" evidence="1">
    <location>
        <begin position="21"/>
        <end position="43"/>
    </location>
</feature>
<gene>
    <name evidence="2" type="ORF">NL394_13235</name>
</gene>
<evidence type="ECO:0000313" key="3">
    <source>
        <dbReference type="Proteomes" id="UP001163293"/>
    </source>
</evidence>
<evidence type="ECO:0000313" key="2">
    <source>
        <dbReference type="EMBL" id="UYV96045.1"/>
    </source>
</evidence>
<organism evidence="2 3">
    <name type="scientific">Paenarthrobacter ureafaciens</name>
    <dbReference type="NCBI Taxonomy" id="37931"/>
    <lineage>
        <taxon>Bacteria</taxon>
        <taxon>Bacillati</taxon>
        <taxon>Actinomycetota</taxon>
        <taxon>Actinomycetes</taxon>
        <taxon>Micrococcales</taxon>
        <taxon>Micrococcaceae</taxon>
        <taxon>Paenarthrobacter</taxon>
    </lineage>
</organism>
<dbReference type="AlphaFoldDB" id="A0AAX3EDR4"/>
<proteinExistence type="predicted"/>
<evidence type="ECO:0000256" key="1">
    <source>
        <dbReference type="SAM" id="Phobius"/>
    </source>
</evidence>
<name>A0AAX3EDR4_PAEUR</name>
<keyword evidence="1" id="KW-0812">Transmembrane</keyword>
<sequence>MPDTVQTTGRRERILRNVGRTLLVTGTVLNVLALLPAIAASAWTGHWTASVVLVVLSGAVWAAGWLGLKARAARLRSRNSARPN</sequence>
<dbReference type="EMBL" id="CP101185">
    <property type="protein sequence ID" value="UYV96045.1"/>
    <property type="molecule type" value="Genomic_DNA"/>
</dbReference>